<dbReference type="STRING" id="1093900.A0A507BHT5"/>
<dbReference type="GeneID" id="41978806"/>
<keyword evidence="1" id="KW-1133">Transmembrane helix</keyword>
<dbReference type="OrthoDB" id="4582561at2759"/>
<dbReference type="EMBL" id="SKBQ01000104">
    <property type="protein sequence ID" value="TPX18966.1"/>
    <property type="molecule type" value="Genomic_DNA"/>
</dbReference>
<dbReference type="InParanoid" id="A0A507BHT5"/>
<comment type="caution">
    <text evidence="2">The sequence shown here is derived from an EMBL/GenBank/DDBJ whole genome shotgun (WGS) entry which is preliminary data.</text>
</comment>
<feature type="transmembrane region" description="Helical" evidence="1">
    <location>
        <begin position="273"/>
        <end position="298"/>
    </location>
</feature>
<evidence type="ECO:0000313" key="3">
    <source>
        <dbReference type="Proteomes" id="UP000319257"/>
    </source>
</evidence>
<sequence length="437" mass="49649">MSNDPWVAPPEDWLVFTNCTAGAYWLAAFVDQRYRDTAEHDAPVVATYQYVRSVMPSNITEPDFGQAVAWYNDLDVNTTVWQLCKQLRWSGDPDLAGNGVMAVYYLAAIFSTLYFLVLALERYRSISGNSPLRRLLTKITVAFRESLHGFIDAGQLFAIAMLVASCYRHGSSRIHPDKTHSIYGLENSSYLAVFAIFPPLLLQMVATELRRRKTRVIMWAVITVLAITVSALYLNLGTSVKQVLNLLDRDSATTDVFWQLHCDPEDLRGALDFALFFAEILLVLNLLWWLYRVAPVAIRSWVNRRVSKHRAWHILDRSVKVLNGFLCFAVMWTMLGLFNAYRLYFGRRMGSTNQDNQWSFGQIFALATWAPVAIDLISIFVHGAKDGLEGKISERYHLVEAPPTPVTYLDMDPLQVPAEPQYSHVLAESTDGRYDKA</sequence>
<feature type="transmembrane region" description="Helical" evidence="1">
    <location>
        <begin position="216"/>
        <end position="236"/>
    </location>
</feature>
<evidence type="ECO:0000256" key="1">
    <source>
        <dbReference type="SAM" id="Phobius"/>
    </source>
</evidence>
<feature type="transmembrane region" description="Helical" evidence="1">
    <location>
        <begin position="102"/>
        <end position="120"/>
    </location>
</feature>
<dbReference type="Proteomes" id="UP000319257">
    <property type="component" value="Unassembled WGS sequence"/>
</dbReference>
<feature type="transmembrane region" description="Helical" evidence="1">
    <location>
        <begin position="319"/>
        <end position="338"/>
    </location>
</feature>
<proteinExistence type="predicted"/>
<protein>
    <submittedName>
        <fullName evidence="2">Uncharacterized protein</fullName>
    </submittedName>
</protein>
<evidence type="ECO:0000313" key="2">
    <source>
        <dbReference type="EMBL" id="TPX18966.1"/>
    </source>
</evidence>
<organism evidence="2 3">
    <name type="scientific">Thyridium curvatum</name>
    <dbReference type="NCBI Taxonomy" id="1093900"/>
    <lineage>
        <taxon>Eukaryota</taxon>
        <taxon>Fungi</taxon>
        <taxon>Dikarya</taxon>
        <taxon>Ascomycota</taxon>
        <taxon>Pezizomycotina</taxon>
        <taxon>Sordariomycetes</taxon>
        <taxon>Sordariomycetidae</taxon>
        <taxon>Thyridiales</taxon>
        <taxon>Thyridiaceae</taxon>
        <taxon>Thyridium</taxon>
    </lineage>
</organism>
<feature type="transmembrane region" description="Helical" evidence="1">
    <location>
        <begin position="358"/>
        <end position="381"/>
    </location>
</feature>
<dbReference type="RefSeq" id="XP_031000677.1">
    <property type="nucleotide sequence ID" value="XM_031134079.1"/>
</dbReference>
<dbReference type="AlphaFoldDB" id="A0A507BHT5"/>
<keyword evidence="3" id="KW-1185">Reference proteome</keyword>
<gene>
    <name evidence="2" type="ORF">E0L32_011359</name>
</gene>
<reference evidence="2 3" key="1">
    <citation type="submission" date="2019-06" db="EMBL/GenBank/DDBJ databases">
        <title>Draft genome sequence of the filamentous fungus Phialemoniopsis curvata isolated from diesel fuel.</title>
        <authorList>
            <person name="Varaljay V.A."/>
            <person name="Lyon W.J."/>
            <person name="Crouch A.L."/>
            <person name="Drake C.E."/>
            <person name="Hollomon J.M."/>
            <person name="Nadeau L.J."/>
            <person name="Nunn H.S."/>
            <person name="Stevenson B.S."/>
            <person name="Bojanowski C.L."/>
            <person name="Crookes-Goodson W.J."/>
        </authorList>
    </citation>
    <scope>NUCLEOTIDE SEQUENCE [LARGE SCALE GENOMIC DNA]</scope>
    <source>
        <strain evidence="2 3">D216</strain>
    </source>
</reference>
<accession>A0A507BHT5</accession>
<keyword evidence="1" id="KW-0472">Membrane</keyword>
<name>A0A507BHT5_9PEZI</name>
<keyword evidence="1" id="KW-0812">Transmembrane</keyword>